<dbReference type="GO" id="GO:0043115">
    <property type="term" value="F:precorrin-2 dehydrogenase activity"/>
    <property type="evidence" value="ECO:0007669"/>
    <property type="project" value="UniProtKB-EC"/>
</dbReference>
<dbReference type="Pfam" id="PF13241">
    <property type="entry name" value="NAD_binding_7"/>
    <property type="match status" value="1"/>
</dbReference>
<evidence type="ECO:0000313" key="7">
    <source>
        <dbReference type="EMBL" id="MBC8207564.1"/>
    </source>
</evidence>
<dbReference type="PANTHER" id="PTHR35330:SF1">
    <property type="entry name" value="SIROHEME BIOSYNTHESIS PROTEIN MET8"/>
    <property type="match status" value="1"/>
</dbReference>
<dbReference type="InterPro" id="IPR042518">
    <property type="entry name" value="SirC_C"/>
</dbReference>
<accession>A0A8J6TCJ9</accession>
<comment type="catalytic activity">
    <reaction evidence="6">
        <text>precorrin-2 + NAD(+) = sirohydrochlorin + NADH + 2 H(+)</text>
        <dbReference type="Rhea" id="RHEA:15613"/>
        <dbReference type="ChEBI" id="CHEBI:15378"/>
        <dbReference type="ChEBI" id="CHEBI:57540"/>
        <dbReference type="ChEBI" id="CHEBI:57945"/>
        <dbReference type="ChEBI" id="CHEBI:58351"/>
        <dbReference type="ChEBI" id="CHEBI:58827"/>
        <dbReference type="EC" id="1.3.1.76"/>
    </reaction>
</comment>
<dbReference type="PANTHER" id="PTHR35330">
    <property type="entry name" value="SIROHEME BIOSYNTHESIS PROTEIN MET8"/>
    <property type="match status" value="1"/>
</dbReference>
<dbReference type="Proteomes" id="UP000599024">
    <property type="component" value="Unassembled WGS sequence"/>
</dbReference>
<gene>
    <name evidence="7" type="ORF">H8E79_00120</name>
</gene>
<evidence type="ECO:0000256" key="2">
    <source>
        <dbReference type="ARBA" id="ARBA00012400"/>
    </source>
</evidence>
<comment type="pathway">
    <text evidence="1">Porphyrin-containing compound metabolism; siroheme biosynthesis; sirohydrochlorin from precorrin-2: step 1/1.</text>
</comment>
<keyword evidence="4" id="KW-0520">NAD</keyword>
<dbReference type="SUPFAM" id="SSF51735">
    <property type="entry name" value="NAD(P)-binding Rossmann-fold domains"/>
    <property type="match status" value="1"/>
</dbReference>
<keyword evidence="3" id="KW-0560">Oxidoreductase</keyword>
<dbReference type="EC" id="1.3.1.76" evidence="2"/>
<dbReference type="InterPro" id="IPR006367">
    <property type="entry name" value="Sirohaem_synthase_N"/>
</dbReference>
<dbReference type="AlphaFoldDB" id="A0A8J6TCJ9"/>
<evidence type="ECO:0000256" key="3">
    <source>
        <dbReference type="ARBA" id="ARBA00023002"/>
    </source>
</evidence>
<dbReference type="UniPathway" id="UPA00262">
    <property type="reaction ID" value="UER00222"/>
</dbReference>
<name>A0A8J6TCJ9_9BACT</name>
<evidence type="ECO:0000256" key="5">
    <source>
        <dbReference type="ARBA" id="ARBA00023244"/>
    </source>
</evidence>
<dbReference type="InterPro" id="IPR028161">
    <property type="entry name" value="Met8-like"/>
</dbReference>
<dbReference type="EMBL" id="JACNLK010000004">
    <property type="protein sequence ID" value="MBC8207564.1"/>
    <property type="molecule type" value="Genomic_DNA"/>
</dbReference>
<dbReference type="GO" id="GO:0019354">
    <property type="term" value="P:siroheme biosynthetic process"/>
    <property type="evidence" value="ECO:0007669"/>
    <property type="project" value="UniProtKB-UniPathway"/>
</dbReference>
<comment type="caution">
    <text evidence="7">The sequence shown here is derived from an EMBL/GenBank/DDBJ whole genome shotgun (WGS) entry which is preliminary data.</text>
</comment>
<dbReference type="GO" id="GO:0004325">
    <property type="term" value="F:ferrochelatase activity"/>
    <property type="evidence" value="ECO:0007669"/>
    <property type="project" value="InterPro"/>
</dbReference>
<dbReference type="InterPro" id="IPR036291">
    <property type="entry name" value="NAD(P)-bd_dom_sf"/>
</dbReference>
<dbReference type="Gene3D" id="1.10.8.610">
    <property type="entry name" value="SirC, precorrin-2 dehydrogenase, C-terminal helical domain-like"/>
    <property type="match status" value="1"/>
</dbReference>
<sequence>MSPLRLSSISSAGKGIELGQGALYPVGLKILDRLCVVIGGGVVATRKIEGLLACGAQVRVISPELDERIVEMVQAGQVEWLARGYKVGDLVGAFLAFAATDRPEIQGQVVQEAERLGGLLNVADAPEQCSFQLPAQVRNGDLLLTVATGGNSPALAATIRAELEQNYGPEYGLLINLMGRIRRQVVVDQEEQDVHRRLFHDILQTSVLQALREQNWELLRQELGRVLPASIDWEHLVSGLQQQGGNPES</sequence>
<evidence type="ECO:0000256" key="6">
    <source>
        <dbReference type="ARBA" id="ARBA00047561"/>
    </source>
</evidence>
<keyword evidence="5" id="KW-0627">Porphyrin biosynthesis</keyword>
<dbReference type="SUPFAM" id="SSF75615">
    <property type="entry name" value="Siroheme synthase middle domains-like"/>
    <property type="match status" value="1"/>
</dbReference>
<dbReference type="NCBIfam" id="TIGR01470">
    <property type="entry name" value="cysG_Nterm"/>
    <property type="match status" value="1"/>
</dbReference>
<proteinExistence type="predicted"/>
<dbReference type="Gene3D" id="3.40.50.720">
    <property type="entry name" value="NAD(P)-binding Rossmann-like Domain"/>
    <property type="match status" value="1"/>
</dbReference>
<organism evidence="7 8">
    <name type="scientific">Candidatus Desulfatifera sulfidica</name>
    <dbReference type="NCBI Taxonomy" id="2841691"/>
    <lineage>
        <taxon>Bacteria</taxon>
        <taxon>Pseudomonadati</taxon>
        <taxon>Thermodesulfobacteriota</taxon>
        <taxon>Desulfobulbia</taxon>
        <taxon>Desulfobulbales</taxon>
        <taxon>Desulfobulbaceae</taxon>
        <taxon>Candidatus Desulfatifera</taxon>
    </lineage>
</organism>
<evidence type="ECO:0000256" key="4">
    <source>
        <dbReference type="ARBA" id="ARBA00023027"/>
    </source>
</evidence>
<evidence type="ECO:0000313" key="8">
    <source>
        <dbReference type="Proteomes" id="UP000599024"/>
    </source>
</evidence>
<reference evidence="7 8" key="1">
    <citation type="submission" date="2020-08" db="EMBL/GenBank/DDBJ databases">
        <title>Bridging the membrane lipid divide: bacteria of the FCB group superphylum have the potential to synthesize archaeal ether lipids.</title>
        <authorList>
            <person name="Villanueva L."/>
            <person name="Von Meijenfeldt F.A.B."/>
            <person name="Westbye A.B."/>
            <person name="Yadav S."/>
            <person name="Hopmans E.C."/>
            <person name="Dutilh B.E."/>
            <person name="Sinninghe Damste J.S."/>
        </authorList>
    </citation>
    <scope>NUCLEOTIDE SEQUENCE [LARGE SCALE GENOMIC DNA]</scope>
    <source>
        <strain evidence="7">NIOZ-UU81</strain>
    </source>
</reference>
<evidence type="ECO:0000256" key="1">
    <source>
        <dbReference type="ARBA" id="ARBA00005010"/>
    </source>
</evidence>
<protein>
    <recommendedName>
        <fullName evidence="2">precorrin-2 dehydrogenase</fullName>
        <ecNumber evidence="2">1.3.1.76</ecNumber>
    </recommendedName>
</protein>